<dbReference type="AlphaFoldDB" id="A0A914R8Z4"/>
<evidence type="ECO:0000259" key="1">
    <source>
        <dbReference type="Pfam" id="PF25062"/>
    </source>
</evidence>
<dbReference type="Pfam" id="PF25062">
    <property type="entry name" value="ARM_TT21_N"/>
    <property type="match status" value="1"/>
</dbReference>
<evidence type="ECO:0000313" key="3">
    <source>
        <dbReference type="WBParaSite" id="PEQ_0000273801-mRNA-1"/>
    </source>
</evidence>
<name>A0A914R8Z4_PAREQ</name>
<proteinExistence type="predicted"/>
<organism evidence="2 3">
    <name type="scientific">Parascaris equorum</name>
    <name type="common">Equine roundworm</name>
    <dbReference type="NCBI Taxonomy" id="6256"/>
    <lineage>
        <taxon>Eukaryota</taxon>
        <taxon>Metazoa</taxon>
        <taxon>Ecdysozoa</taxon>
        <taxon>Nematoda</taxon>
        <taxon>Chromadorea</taxon>
        <taxon>Rhabditida</taxon>
        <taxon>Spirurina</taxon>
        <taxon>Ascaridomorpha</taxon>
        <taxon>Ascaridoidea</taxon>
        <taxon>Ascarididae</taxon>
        <taxon>Parascaris</taxon>
    </lineage>
</organism>
<dbReference type="InterPro" id="IPR040364">
    <property type="entry name" value="TTC21A/TTC21B"/>
</dbReference>
<dbReference type="GO" id="GO:0030991">
    <property type="term" value="C:intraciliary transport particle A"/>
    <property type="evidence" value="ECO:0007669"/>
    <property type="project" value="TreeGrafter"/>
</dbReference>
<dbReference type="GO" id="GO:0005929">
    <property type="term" value="C:cilium"/>
    <property type="evidence" value="ECO:0007669"/>
    <property type="project" value="GOC"/>
</dbReference>
<evidence type="ECO:0000313" key="2">
    <source>
        <dbReference type="Proteomes" id="UP000887564"/>
    </source>
</evidence>
<dbReference type="GO" id="GO:0061512">
    <property type="term" value="P:protein localization to cilium"/>
    <property type="evidence" value="ECO:0007669"/>
    <property type="project" value="TreeGrafter"/>
</dbReference>
<accession>A0A914R8Z4</accession>
<sequence length="78" mass="9071">LLIGYPDAYIGKARLLEQRCNVNEIRQTLYDLTTKNASFLPGHIEYCRALVMSRDWDKALEQIKRILLIQACCRSLSR</sequence>
<protein>
    <submittedName>
        <fullName evidence="3">CTLH domain-containing protein</fullName>
    </submittedName>
</protein>
<dbReference type="PANTHER" id="PTHR14699:SF0">
    <property type="entry name" value="TETRATRICOPEPTIDE REPEAT PROTEIN 21 HOMOLOG"/>
    <property type="match status" value="1"/>
</dbReference>
<reference evidence="3" key="1">
    <citation type="submission" date="2022-11" db="UniProtKB">
        <authorList>
            <consortium name="WormBaseParasite"/>
        </authorList>
    </citation>
    <scope>IDENTIFICATION</scope>
</reference>
<dbReference type="WBParaSite" id="PEQ_0000273801-mRNA-1">
    <property type="protein sequence ID" value="PEQ_0000273801-mRNA-1"/>
    <property type="gene ID" value="PEQ_0000273801"/>
</dbReference>
<keyword evidence="2" id="KW-1185">Reference proteome</keyword>
<dbReference type="InterPro" id="IPR056833">
    <property type="entry name" value="ARM_TT21_N"/>
</dbReference>
<dbReference type="GO" id="GO:0035721">
    <property type="term" value="P:intraciliary retrograde transport"/>
    <property type="evidence" value="ECO:0007669"/>
    <property type="project" value="TreeGrafter"/>
</dbReference>
<dbReference type="Proteomes" id="UP000887564">
    <property type="component" value="Unplaced"/>
</dbReference>
<dbReference type="PANTHER" id="PTHR14699">
    <property type="entry name" value="STI2 PROTEIN-RELATED"/>
    <property type="match status" value="1"/>
</dbReference>
<feature type="domain" description="Tetratricopeptide repeat protein 21A/21B N-terminal ARM repeat" evidence="1">
    <location>
        <begin position="5"/>
        <end position="60"/>
    </location>
</feature>